<sequence>MFSKEIKIKAVLDYLSGKSFTYVNRKYGIKGSATIYQWVHLFKEFGVEGLYTYPSKTFYDYSFKIKVITWRVNHRASYPVTAKRYRIRNPATIWQWERELESGRLKPNDRRSRKMTDKKPLTREEFKKLEEENRRLRIRVAYLEKLHALTQKKKNSQIKRKHD</sequence>
<dbReference type="InterPro" id="IPR052057">
    <property type="entry name" value="IS150/IS1296_orfA-like"/>
</dbReference>
<dbReference type="GO" id="GO:0043565">
    <property type="term" value="F:sequence-specific DNA binding"/>
    <property type="evidence" value="ECO:0007669"/>
    <property type="project" value="InterPro"/>
</dbReference>
<keyword evidence="5" id="KW-1185">Reference proteome</keyword>
<dbReference type="InterPro" id="IPR055247">
    <property type="entry name" value="InsJ-like_HTH"/>
</dbReference>
<evidence type="ECO:0000313" key="5">
    <source>
        <dbReference type="Proteomes" id="UP000051647"/>
    </source>
</evidence>
<dbReference type="PANTHER" id="PTHR33795:SF1">
    <property type="entry name" value="INSERTION ELEMENT IS150 PROTEIN INSJ"/>
    <property type="match status" value="1"/>
</dbReference>
<dbReference type="SUPFAM" id="SSF48295">
    <property type="entry name" value="TrpR-like"/>
    <property type="match status" value="1"/>
</dbReference>
<dbReference type="Proteomes" id="UP000051647">
    <property type="component" value="Unassembled WGS sequence"/>
</dbReference>
<dbReference type="AlphaFoldDB" id="A0A0R1SIW6"/>
<dbReference type="RefSeq" id="WP_010623500.1">
    <property type="nucleotide sequence ID" value="NZ_AZFA01000018.1"/>
</dbReference>
<dbReference type="Pfam" id="PF13518">
    <property type="entry name" value="HTH_28"/>
    <property type="match status" value="1"/>
</dbReference>
<feature type="domain" description="Insertion element IS150 protein InsJ-like helix-turn-helix" evidence="3">
    <location>
        <begin position="7"/>
        <end position="52"/>
    </location>
</feature>
<dbReference type="eggNOG" id="COG2963">
    <property type="taxonomic scope" value="Bacteria"/>
</dbReference>
<reference evidence="4 5" key="1">
    <citation type="journal article" date="2015" name="Genome Announc.">
        <title>Expanding the biotechnology potential of lactobacilli through comparative genomics of 213 strains and associated genera.</title>
        <authorList>
            <person name="Sun Z."/>
            <person name="Harris H.M."/>
            <person name="McCann A."/>
            <person name="Guo C."/>
            <person name="Argimon S."/>
            <person name="Zhang W."/>
            <person name="Yang X."/>
            <person name="Jeffery I.B."/>
            <person name="Cooney J.C."/>
            <person name="Kagawa T.F."/>
            <person name="Liu W."/>
            <person name="Song Y."/>
            <person name="Salvetti E."/>
            <person name="Wrobel A."/>
            <person name="Rasinkangas P."/>
            <person name="Parkhill J."/>
            <person name="Rea M.C."/>
            <person name="O'Sullivan O."/>
            <person name="Ritari J."/>
            <person name="Douillard F.P."/>
            <person name="Paul Ross R."/>
            <person name="Yang R."/>
            <person name="Briner A.E."/>
            <person name="Felis G.E."/>
            <person name="de Vos W.M."/>
            <person name="Barrangou R."/>
            <person name="Klaenhammer T.R."/>
            <person name="Caufield P.W."/>
            <person name="Cui Y."/>
            <person name="Zhang H."/>
            <person name="O'Toole P.W."/>
        </authorList>
    </citation>
    <scope>NUCLEOTIDE SEQUENCE [LARGE SCALE GENOMIC DNA]</scope>
    <source>
        <strain evidence="4 5">DSM 14857</strain>
    </source>
</reference>
<keyword evidence="2" id="KW-0175">Coiled coil</keyword>
<organism evidence="4 5">
    <name type="scientific">Companilactobacillus versmoldensis DSM 14857 = KCTC 3814</name>
    <dbReference type="NCBI Taxonomy" id="1423815"/>
    <lineage>
        <taxon>Bacteria</taxon>
        <taxon>Bacillati</taxon>
        <taxon>Bacillota</taxon>
        <taxon>Bacilli</taxon>
        <taxon>Lactobacillales</taxon>
        <taxon>Lactobacillaceae</taxon>
        <taxon>Companilactobacillus</taxon>
    </lineage>
</organism>
<dbReference type="EMBL" id="AZFA01000018">
    <property type="protein sequence ID" value="KRL66229.1"/>
    <property type="molecule type" value="Genomic_DNA"/>
</dbReference>
<comment type="caution">
    <text evidence="4">The sequence shown here is derived from an EMBL/GenBank/DDBJ whole genome shotgun (WGS) entry which is preliminary data.</text>
</comment>
<dbReference type="PATRIC" id="fig|1423815.3.peg.784"/>
<gene>
    <name evidence="4" type="ORF">FC27_GL000774</name>
</gene>
<proteinExistence type="inferred from homology"/>
<evidence type="ECO:0000259" key="3">
    <source>
        <dbReference type="Pfam" id="PF13518"/>
    </source>
</evidence>
<evidence type="ECO:0000256" key="2">
    <source>
        <dbReference type="SAM" id="Coils"/>
    </source>
</evidence>
<dbReference type="PANTHER" id="PTHR33795">
    <property type="entry name" value="INSERTION ELEMENT IS150 PROTEIN INSJ"/>
    <property type="match status" value="1"/>
</dbReference>
<comment type="similarity">
    <text evidence="1">Belongs to the IS150/IS1296 orfA family.</text>
</comment>
<accession>A0A0R1SIW6</accession>
<name>A0A0R1SIW6_9LACO</name>
<protein>
    <submittedName>
        <fullName evidence="4">IS putative transposase</fullName>
    </submittedName>
</protein>
<dbReference type="STRING" id="1423815.FC27_GL000774"/>
<evidence type="ECO:0000313" key="4">
    <source>
        <dbReference type="EMBL" id="KRL66229.1"/>
    </source>
</evidence>
<dbReference type="OrthoDB" id="2303387at2"/>
<dbReference type="InterPro" id="IPR010921">
    <property type="entry name" value="Trp_repressor/repl_initiator"/>
</dbReference>
<evidence type="ECO:0000256" key="1">
    <source>
        <dbReference type="ARBA" id="ARBA00038232"/>
    </source>
</evidence>
<feature type="coiled-coil region" evidence="2">
    <location>
        <begin position="119"/>
        <end position="146"/>
    </location>
</feature>
<dbReference type="InterPro" id="IPR009057">
    <property type="entry name" value="Homeodomain-like_sf"/>
</dbReference>
<dbReference type="SUPFAM" id="SSF46689">
    <property type="entry name" value="Homeodomain-like"/>
    <property type="match status" value="1"/>
</dbReference>